<feature type="binding site" evidence="4">
    <location>
        <position position="237"/>
    </location>
    <ligand>
        <name>Mn(2+)</name>
        <dbReference type="ChEBI" id="CHEBI:29035"/>
        <label>1</label>
    </ligand>
</feature>
<keyword evidence="3 5" id="KW-0378">Hydrolase</keyword>
<feature type="binding site" evidence="4">
    <location>
        <position position="128"/>
    </location>
    <ligand>
        <name>Mn(2+)</name>
        <dbReference type="ChEBI" id="CHEBI:29035"/>
        <label>1</label>
    </ligand>
</feature>
<feature type="binding site" evidence="4">
    <location>
        <position position="239"/>
    </location>
    <ligand>
        <name>Mn(2+)</name>
        <dbReference type="ChEBI" id="CHEBI:29035"/>
        <label>1</label>
    </ligand>
</feature>
<keyword evidence="2 4" id="KW-0479">Metal-binding</keyword>
<dbReference type="GO" id="GO:0033389">
    <property type="term" value="P:putrescine biosynthetic process from arginine, via agmatine"/>
    <property type="evidence" value="ECO:0007669"/>
    <property type="project" value="TreeGrafter"/>
</dbReference>
<name>A0A0N1N2N1_9HYPH</name>
<evidence type="ECO:0000256" key="5">
    <source>
        <dbReference type="RuleBase" id="RU003684"/>
    </source>
</evidence>
<evidence type="ECO:0000256" key="4">
    <source>
        <dbReference type="PIRSR" id="PIRSR036979-1"/>
    </source>
</evidence>
<dbReference type="CDD" id="cd11589">
    <property type="entry name" value="Agmatinase_like_1"/>
    <property type="match status" value="1"/>
</dbReference>
<reference evidence="6 7" key="1">
    <citation type="submission" date="2015-07" db="EMBL/GenBank/DDBJ databases">
        <title>Whole genome sequencing of Bosea vaviloviae isolated from cave pool.</title>
        <authorList>
            <person name="Tan N.E.H."/>
            <person name="Lee Y.P."/>
            <person name="Gan H.M."/>
            <person name="Barton H."/>
            <person name="Savka M.A."/>
        </authorList>
    </citation>
    <scope>NUCLEOTIDE SEQUENCE [LARGE SCALE GENOMIC DNA]</scope>
    <source>
        <strain evidence="6 7">SD260</strain>
    </source>
</reference>
<organism evidence="6 7">
    <name type="scientific">Bosea vaviloviae</name>
    <dbReference type="NCBI Taxonomy" id="1526658"/>
    <lineage>
        <taxon>Bacteria</taxon>
        <taxon>Pseudomonadati</taxon>
        <taxon>Pseudomonadota</taxon>
        <taxon>Alphaproteobacteria</taxon>
        <taxon>Hyphomicrobiales</taxon>
        <taxon>Boseaceae</taxon>
        <taxon>Bosea</taxon>
    </lineage>
</organism>
<dbReference type="PROSITE" id="PS01053">
    <property type="entry name" value="ARGINASE_1"/>
    <property type="match status" value="1"/>
</dbReference>
<comment type="caution">
    <text evidence="6">The sequence shown here is derived from an EMBL/GenBank/DDBJ whole genome shotgun (WGS) entry which is preliminary data.</text>
</comment>
<dbReference type="OrthoDB" id="9788689at2"/>
<dbReference type="PANTHER" id="PTHR11358:SF26">
    <property type="entry name" value="GUANIDINO ACID HYDROLASE, MITOCHONDRIAL"/>
    <property type="match status" value="1"/>
</dbReference>
<dbReference type="Gene3D" id="3.40.800.10">
    <property type="entry name" value="Ureohydrolase domain"/>
    <property type="match status" value="1"/>
</dbReference>
<dbReference type="PATRIC" id="fig|1526658.3.peg.5323"/>
<dbReference type="GO" id="GO:0008783">
    <property type="term" value="F:agmatinase activity"/>
    <property type="evidence" value="ECO:0007669"/>
    <property type="project" value="TreeGrafter"/>
</dbReference>
<dbReference type="PROSITE" id="PS51409">
    <property type="entry name" value="ARGINASE_2"/>
    <property type="match status" value="1"/>
</dbReference>
<dbReference type="InterPro" id="IPR023696">
    <property type="entry name" value="Ureohydrolase_dom_sf"/>
</dbReference>
<dbReference type="AlphaFoldDB" id="A0A0N1N2N1"/>
<evidence type="ECO:0000313" key="6">
    <source>
        <dbReference type="EMBL" id="KPH81201.1"/>
    </source>
</evidence>
<evidence type="ECO:0000256" key="1">
    <source>
        <dbReference type="ARBA" id="ARBA00009227"/>
    </source>
</evidence>
<dbReference type="InterPro" id="IPR006035">
    <property type="entry name" value="Ureohydrolase"/>
</dbReference>
<dbReference type="EMBL" id="LGSZ01000031">
    <property type="protein sequence ID" value="KPH81201.1"/>
    <property type="molecule type" value="Genomic_DNA"/>
</dbReference>
<evidence type="ECO:0000256" key="3">
    <source>
        <dbReference type="ARBA" id="ARBA00022801"/>
    </source>
</evidence>
<evidence type="ECO:0000313" key="7">
    <source>
        <dbReference type="Proteomes" id="UP000037822"/>
    </source>
</evidence>
<feature type="binding site" evidence="4">
    <location>
        <position position="154"/>
    </location>
    <ligand>
        <name>Mn(2+)</name>
        <dbReference type="ChEBI" id="CHEBI:29035"/>
        <label>1</label>
    </ligand>
</feature>
<dbReference type="Proteomes" id="UP000037822">
    <property type="component" value="Unassembled WGS sequence"/>
</dbReference>
<sequence length="319" mass="34157">MTLTTAPKTGHATFLYAELATDLDNLQADIAFLGIPYGNAYSFADIVNDQTNMPAAMRQATDRIQRSIERYDFDLGGPLYDNRPIRAVDCGDIVGDFRDLTAHSVKAEAAIRKIRAAGAMPIVLGGDHGIPIPVLRALDGDGPITLIQVDQHLDWRQEVNGVTTGLSSPIRRASEMAHIGEIFQIGLHATGSARTEEVEAALAYGAHLVPSYEVHERGMQAVLDRIPAGGRYYLTIDMDGIDPSIAPGVAGPCPGGLTFPQVRTLIHGLVGKGRVVGMDVVEITPRSDVNQITCITAGRFIVNMIGAAVRAGYFDKPAS</sequence>
<dbReference type="PANTHER" id="PTHR11358">
    <property type="entry name" value="ARGINASE/AGMATINASE"/>
    <property type="match status" value="1"/>
</dbReference>
<accession>A0A0N1N2N1</accession>
<keyword evidence="4" id="KW-0464">Manganese</keyword>
<comment type="cofactor">
    <cofactor evidence="4">
        <name>Mn(2+)</name>
        <dbReference type="ChEBI" id="CHEBI:29035"/>
    </cofactor>
    <text evidence="4">Binds 2 manganese ions per subunit.</text>
</comment>
<dbReference type="RefSeq" id="WP_054208749.1">
    <property type="nucleotide sequence ID" value="NZ_LGSZ01000031.1"/>
</dbReference>
<evidence type="ECO:0000256" key="2">
    <source>
        <dbReference type="ARBA" id="ARBA00022723"/>
    </source>
</evidence>
<dbReference type="GO" id="GO:0046872">
    <property type="term" value="F:metal ion binding"/>
    <property type="evidence" value="ECO:0007669"/>
    <property type="project" value="UniProtKB-KW"/>
</dbReference>
<feature type="binding site" evidence="4">
    <location>
        <position position="150"/>
    </location>
    <ligand>
        <name>Mn(2+)</name>
        <dbReference type="ChEBI" id="CHEBI:29035"/>
        <label>1</label>
    </ligand>
</feature>
<protein>
    <submittedName>
        <fullName evidence="6">Arginase</fullName>
    </submittedName>
</protein>
<comment type="similarity">
    <text evidence="1">Belongs to the arginase family. Agmatinase subfamily.</text>
</comment>
<dbReference type="PIRSF" id="PIRSF036979">
    <property type="entry name" value="Arginase"/>
    <property type="match status" value="1"/>
</dbReference>
<proteinExistence type="inferred from homology"/>
<gene>
    <name evidence="6" type="ORF">AE618_09175</name>
</gene>
<dbReference type="InterPro" id="IPR020855">
    <property type="entry name" value="Ureohydrolase_Mn_BS"/>
</dbReference>
<feature type="binding site" evidence="4">
    <location>
        <position position="152"/>
    </location>
    <ligand>
        <name>Mn(2+)</name>
        <dbReference type="ChEBI" id="CHEBI:29035"/>
        <label>1</label>
    </ligand>
</feature>
<dbReference type="Pfam" id="PF00491">
    <property type="entry name" value="Arginase"/>
    <property type="match status" value="1"/>
</dbReference>
<dbReference type="SUPFAM" id="SSF52768">
    <property type="entry name" value="Arginase/deacetylase"/>
    <property type="match status" value="1"/>
</dbReference>
<keyword evidence="7" id="KW-1185">Reference proteome</keyword>